<name>A0A3N4MBB4_9PEZI</name>
<feature type="region of interest" description="Disordered" evidence="1">
    <location>
        <begin position="127"/>
        <end position="179"/>
    </location>
</feature>
<proteinExistence type="predicted"/>
<protein>
    <submittedName>
        <fullName evidence="2">Uncharacterized protein</fullName>
    </submittedName>
</protein>
<accession>A0A3N4MBB4</accession>
<gene>
    <name evidence="2" type="ORF">L211DRAFT_658097</name>
</gene>
<evidence type="ECO:0000313" key="2">
    <source>
        <dbReference type="EMBL" id="RPB26845.1"/>
    </source>
</evidence>
<evidence type="ECO:0000313" key="3">
    <source>
        <dbReference type="Proteomes" id="UP000267821"/>
    </source>
</evidence>
<sequence length="179" mass="21233">MKKRRRRRQKTRNRSSLLKVHCLECVRLSSRRRMAMKRKKWKRRRKWERKKGKRNSLLKLHCLECIDLSSSRRRRRRRRRRRQKAKEEAMSRGVVYPARLKWTFSLMFSLDPLFDSFYLGTFGMSGEDDESGSKGVGSRLGMAQRKRGRSGRGLGEKGGRGGIEQEEEMQSGGDRKKKI</sequence>
<evidence type="ECO:0000256" key="1">
    <source>
        <dbReference type="SAM" id="MobiDB-lite"/>
    </source>
</evidence>
<dbReference type="InParanoid" id="A0A3N4MBB4"/>
<dbReference type="AlphaFoldDB" id="A0A3N4MBB4"/>
<keyword evidence="3" id="KW-1185">Reference proteome</keyword>
<reference evidence="2 3" key="1">
    <citation type="journal article" date="2018" name="Nat. Ecol. Evol.">
        <title>Pezizomycetes genomes reveal the molecular basis of ectomycorrhizal truffle lifestyle.</title>
        <authorList>
            <person name="Murat C."/>
            <person name="Payen T."/>
            <person name="Noel B."/>
            <person name="Kuo A."/>
            <person name="Morin E."/>
            <person name="Chen J."/>
            <person name="Kohler A."/>
            <person name="Krizsan K."/>
            <person name="Balestrini R."/>
            <person name="Da Silva C."/>
            <person name="Montanini B."/>
            <person name="Hainaut M."/>
            <person name="Levati E."/>
            <person name="Barry K.W."/>
            <person name="Belfiori B."/>
            <person name="Cichocki N."/>
            <person name="Clum A."/>
            <person name="Dockter R.B."/>
            <person name="Fauchery L."/>
            <person name="Guy J."/>
            <person name="Iotti M."/>
            <person name="Le Tacon F."/>
            <person name="Lindquist E.A."/>
            <person name="Lipzen A."/>
            <person name="Malagnac F."/>
            <person name="Mello A."/>
            <person name="Molinier V."/>
            <person name="Miyauchi S."/>
            <person name="Poulain J."/>
            <person name="Riccioni C."/>
            <person name="Rubini A."/>
            <person name="Sitrit Y."/>
            <person name="Splivallo R."/>
            <person name="Traeger S."/>
            <person name="Wang M."/>
            <person name="Zifcakova L."/>
            <person name="Wipf D."/>
            <person name="Zambonelli A."/>
            <person name="Paolocci F."/>
            <person name="Nowrousian M."/>
            <person name="Ottonello S."/>
            <person name="Baldrian P."/>
            <person name="Spatafora J.W."/>
            <person name="Henrissat B."/>
            <person name="Nagy L.G."/>
            <person name="Aury J.M."/>
            <person name="Wincker P."/>
            <person name="Grigoriev I.V."/>
            <person name="Bonfante P."/>
            <person name="Martin F.M."/>
        </authorList>
    </citation>
    <scope>NUCLEOTIDE SEQUENCE [LARGE SCALE GENOMIC DNA]</scope>
    <source>
        <strain evidence="2 3">ATCC MYA-4762</strain>
    </source>
</reference>
<dbReference type="Proteomes" id="UP000267821">
    <property type="component" value="Unassembled WGS sequence"/>
</dbReference>
<organism evidence="2 3">
    <name type="scientific">Terfezia boudieri ATCC MYA-4762</name>
    <dbReference type="NCBI Taxonomy" id="1051890"/>
    <lineage>
        <taxon>Eukaryota</taxon>
        <taxon>Fungi</taxon>
        <taxon>Dikarya</taxon>
        <taxon>Ascomycota</taxon>
        <taxon>Pezizomycotina</taxon>
        <taxon>Pezizomycetes</taxon>
        <taxon>Pezizales</taxon>
        <taxon>Pezizaceae</taxon>
        <taxon>Terfezia</taxon>
    </lineage>
</organism>
<dbReference type="EMBL" id="ML121533">
    <property type="protein sequence ID" value="RPB26845.1"/>
    <property type="molecule type" value="Genomic_DNA"/>
</dbReference>